<feature type="domain" description="RCK N-terminal" evidence="2">
    <location>
        <begin position="21"/>
        <end position="147"/>
    </location>
</feature>
<dbReference type="AlphaFoldDB" id="A0AA96WM68"/>
<dbReference type="InterPro" id="IPR003148">
    <property type="entry name" value="RCK_N"/>
</dbReference>
<dbReference type="PROSITE" id="PS51202">
    <property type="entry name" value="RCK_C"/>
    <property type="match status" value="1"/>
</dbReference>
<reference evidence="4" key="1">
    <citation type="submission" date="2020-05" db="EMBL/GenBank/DDBJ databases">
        <authorList>
            <person name="Zhu T."/>
            <person name="Keshari N."/>
            <person name="Lu X."/>
        </authorList>
    </citation>
    <scope>NUCLEOTIDE SEQUENCE</scope>
    <source>
        <strain evidence="4">NK1-12</strain>
    </source>
</reference>
<dbReference type="SUPFAM" id="SSF51735">
    <property type="entry name" value="NAD(P)-binding Rossmann-fold domains"/>
    <property type="match status" value="2"/>
</dbReference>
<dbReference type="InterPro" id="IPR006037">
    <property type="entry name" value="RCK_C"/>
</dbReference>
<name>A0AA96WM68_9CYAN</name>
<keyword evidence="1" id="KW-0812">Transmembrane</keyword>
<dbReference type="Pfam" id="PF02254">
    <property type="entry name" value="TrkA_N"/>
    <property type="match status" value="2"/>
</dbReference>
<feature type="transmembrane region" description="Helical" evidence="1">
    <location>
        <begin position="295"/>
        <end position="314"/>
    </location>
</feature>
<feature type="domain" description="RCK C-terminal" evidence="3">
    <location>
        <begin position="533"/>
        <end position="622"/>
    </location>
</feature>
<dbReference type="GO" id="GO:0008324">
    <property type="term" value="F:monoatomic cation transmembrane transporter activity"/>
    <property type="evidence" value="ECO:0007669"/>
    <property type="project" value="InterPro"/>
</dbReference>
<organism evidence="4">
    <name type="scientific">Leptolyngbya sp. NK1-12</name>
    <dbReference type="NCBI Taxonomy" id="2547451"/>
    <lineage>
        <taxon>Bacteria</taxon>
        <taxon>Bacillati</taxon>
        <taxon>Cyanobacteriota</taxon>
        <taxon>Cyanophyceae</taxon>
        <taxon>Leptolyngbyales</taxon>
        <taxon>Leptolyngbyaceae</taxon>
        <taxon>Leptolyngbya group</taxon>
        <taxon>Leptolyngbya</taxon>
    </lineage>
</organism>
<dbReference type="GO" id="GO:0006813">
    <property type="term" value="P:potassium ion transport"/>
    <property type="evidence" value="ECO:0007669"/>
    <property type="project" value="InterPro"/>
</dbReference>
<dbReference type="InterPro" id="IPR036721">
    <property type="entry name" value="RCK_C_sf"/>
</dbReference>
<dbReference type="SUPFAM" id="SSF116726">
    <property type="entry name" value="TrkA C-terminal domain-like"/>
    <property type="match status" value="1"/>
</dbReference>
<dbReference type="PROSITE" id="PS51201">
    <property type="entry name" value="RCK_N"/>
    <property type="match status" value="1"/>
</dbReference>
<dbReference type="InterPro" id="IPR036291">
    <property type="entry name" value="NAD(P)-bd_dom_sf"/>
</dbReference>
<evidence type="ECO:0000256" key="1">
    <source>
        <dbReference type="SAM" id="Phobius"/>
    </source>
</evidence>
<protein>
    <submittedName>
        <fullName evidence="4">Potassium transporter TrkA</fullName>
    </submittedName>
</protein>
<evidence type="ECO:0000259" key="3">
    <source>
        <dbReference type="PROSITE" id="PS51202"/>
    </source>
</evidence>
<dbReference type="RefSeq" id="WP_316436289.1">
    <property type="nucleotide sequence ID" value="NZ_CP053587.1"/>
</dbReference>
<dbReference type="Gene3D" id="3.40.50.720">
    <property type="entry name" value="NAD(P)-binding Rossmann-like Domain"/>
    <property type="match status" value="2"/>
</dbReference>
<dbReference type="PANTHER" id="PTHR43833:SF11">
    <property type="entry name" value="VOLTAGE-GATED POTASSIUM CHANNEL KCH"/>
    <property type="match status" value="1"/>
</dbReference>
<proteinExistence type="predicted"/>
<sequence length="697" mass="77291">MTPTHPTRSQSSATVSDTNDIDHFLVCGLGNLGQYCILNLRRFALGDAQIHITAIDRQHPSEWEVQDLPALLSGHLILGDCRDEAVLLQAGIQRCRTILLVTSNESVNVETAIVARRLNPEIRIVMRSSRRNLNQLLKQQFQDFVAFEPTELPASSFALAGLQQGILGWFTIDDYRFQVVEQTVQPKDYRFDAGLAISLHKRTYRLLSYNPANAAQIPTRAFYQWTSSTSITAGDTVAYVELVESSTPTAPSKTTVLEQPLQRLGKPLRTVLRRNWRDNLQTLAGWLQAQRSRQVIAIGVGIALLLWTLGAVLLQQTLGLSWQQATSTAFILILGGYGDVFGGLEADPAPGWVQFICGLISLASIASVLGVLGLITDNLLSSRFEFLHRRPPIPKQNHVVVVGFGRLGQRVAAILREFKQPVVAITERIENIQRSASIPLLVGDTITELARVNLAMAKSVVVVTDDQMLNLEVALMAQNQAQQVERSIGLIIRTYDQRFRNNVLNLLPDSKAFASNELAAEAFAGAAFGENILGLFRLNQQTILVTEYLISANDTLIGKSLFQVAYGYGVVPVFHQRANQTLGEDVAEYLFPPDERQLYEGDRLVVLASLNGLRRIEHGDLAPPSRWRLTAQKPLNPSFLHYCGNDLARISGCGLNTARAFMENLPGSIDLLLYDYQAHKLQQELSRRLPMTLTPLS</sequence>
<keyword evidence="1" id="KW-1133">Transmembrane helix</keyword>
<keyword evidence="1" id="KW-0472">Membrane</keyword>
<dbReference type="InterPro" id="IPR050721">
    <property type="entry name" value="Trk_Ktr_HKT_K-transport"/>
</dbReference>
<dbReference type="PANTHER" id="PTHR43833">
    <property type="entry name" value="POTASSIUM CHANNEL PROTEIN 2-RELATED-RELATED"/>
    <property type="match status" value="1"/>
</dbReference>
<feature type="transmembrane region" description="Helical" evidence="1">
    <location>
        <begin position="352"/>
        <end position="375"/>
    </location>
</feature>
<accession>A0AA96WM68</accession>
<evidence type="ECO:0000313" key="4">
    <source>
        <dbReference type="EMBL" id="WNZ27799.1"/>
    </source>
</evidence>
<gene>
    <name evidence="4" type="ORF">HJG54_33760</name>
</gene>
<dbReference type="EMBL" id="CP053587">
    <property type="protein sequence ID" value="WNZ27799.1"/>
    <property type="molecule type" value="Genomic_DNA"/>
</dbReference>
<evidence type="ECO:0000259" key="2">
    <source>
        <dbReference type="PROSITE" id="PS51201"/>
    </source>
</evidence>